<dbReference type="OrthoDB" id="2320684at2"/>
<evidence type="ECO:0000313" key="2">
    <source>
        <dbReference type="EMBL" id="SEW10820.1"/>
    </source>
</evidence>
<proteinExistence type="predicted"/>
<evidence type="ECO:0008006" key="4">
    <source>
        <dbReference type="Google" id="ProtNLM"/>
    </source>
</evidence>
<reference evidence="2 3" key="1">
    <citation type="submission" date="2016-10" db="EMBL/GenBank/DDBJ databases">
        <authorList>
            <person name="Varghese N."/>
            <person name="Submissions S."/>
        </authorList>
    </citation>
    <scope>NUCLEOTIDE SEQUENCE [LARGE SCALE GENOMIC DNA]</scope>
    <source>
        <strain evidence="2 3">IBRC-M10081</strain>
    </source>
</reference>
<dbReference type="Proteomes" id="UP000243605">
    <property type="component" value="Unassembled WGS sequence"/>
</dbReference>
<dbReference type="RefSeq" id="WP_091475619.1">
    <property type="nucleotide sequence ID" value="NZ_FOIT01000005.1"/>
</dbReference>
<name>A0A662Z4H3_9STAP</name>
<keyword evidence="1" id="KW-0812">Transmembrane</keyword>
<feature type="transmembrane region" description="Helical" evidence="1">
    <location>
        <begin position="317"/>
        <end position="335"/>
    </location>
</feature>
<organism evidence="2 3">
    <name type="scientific">Aliicoccus persicus</name>
    <dbReference type="NCBI Taxonomy" id="930138"/>
    <lineage>
        <taxon>Bacteria</taxon>
        <taxon>Bacillati</taxon>
        <taxon>Bacillota</taxon>
        <taxon>Bacilli</taxon>
        <taxon>Bacillales</taxon>
        <taxon>Staphylococcaceae</taxon>
        <taxon>Aliicoccus</taxon>
    </lineage>
</organism>
<dbReference type="AlphaFoldDB" id="A0A662Z4H3"/>
<gene>
    <name evidence="2" type="ORF">SAMN05192557_1631</name>
</gene>
<feature type="transmembrane region" description="Helical" evidence="1">
    <location>
        <begin position="179"/>
        <end position="197"/>
    </location>
</feature>
<feature type="transmembrane region" description="Helical" evidence="1">
    <location>
        <begin position="379"/>
        <end position="400"/>
    </location>
</feature>
<keyword evidence="1" id="KW-0472">Membrane</keyword>
<feature type="transmembrane region" description="Helical" evidence="1">
    <location>
        <begin position="285"/>
        <end position="305"/>
    </location>
</feature>
<evidence type="ECO:0000256" key="1">
    <source>
        <dbReference type="SAM" id="Phobius"/>
    </source>
</evidence>
<sequence length="410" mass="46907">MFRYVFTETMKRTWRNRKLRLLFVLTVLLILVYCTLVLPRTSTNAIFDATATEAQVENHYGTKENQLSSGTVQFTQFTSSNTYSQAKKDFEELSQLHYAIQDGDLARIMQLTDLGIRGVVSDEGDVPSLFPARESSDFALQGYYYASSSTEDLNTNQVSTHMLEDKTAIQQLYRFVERYLPFAFLLITAFIASEVLVSDRKHPTIKAGKPIDWRMYIFYQSVAVFVICGLYMIGTMVIYTAVNGLLFGFGPLGIEITSYAMTPQENTLINTYRGDMSFFGYQNGWIYVGLSMVFILVMMYVLIRVSMLFSLIFRQDMIVLVLSILLVTVSSIYLADSSAGIFGIDPWYLPHNYIEIGRVLMGEMNYIAFTDQFTFVNGLIAMAFTLLVVEVLLFVTSFIMNRQRFERQVR</sequence>
<evidence type="ECO:0000313" key="3">
    <source>
        <dbReference type="Proteomes" id="UP000243605"/>
    </source>
</evidence>
<dbReference type="EMBL" id="FOIT01000005">
    <property type="protein sequence ID" value="SEW10820.1"/>
    <property type="molecule type" value="Genomic_DNA"/>
</dbReference>
<protein>
    <recommendedName>
        <fullName evidence="4">ABC-2 type transport system permease protein</fullName>
    </recommendedName>
</protein>
<feature type="transmembrane region" description="Helical" evidence="1">
    <location>
        <begin position="217"/>
        <end position="242"/>
    </location>
</feature>
<keyword evidence="1" id="KW-1133">Transmembrane helix</keyword>
<keyword evidence="3" id="KW-1185">Reference proteome</keyword>
<accession>A0A662Z4H3</accession>